<keyword evidence="2" id="KW-1185">Reference proteome</keyword>
<dbReference type="EMBL" id="BPLQ01012350">
    <property type="protein sequence ID" value="GIY64787.1"/>
    <property type="molecule type" value="Genomic_DNA"/>
</dbReference>
<sequence>MDFFFHDDILSLFFDVGSVYVSESIRKWKSSKSIETCQAVEYKLNEQLSLHNDENQLKLVDIIDDVSSTSTNNCKRILLDEIADAKPTFNIVDEKDSLNHIVDVETTSSKQEDLLDDNTDLEPILKTDENKIFLKGTVDDKPILKTFDSKVLRDDIVDLEPISKVNEKEILLNEIDDMKPTSISNENDLKDIVDAKPISDTVGNKVLIDDKTIRPTVSNEIKRLKRERITESKRKLPKQINRDIEYLEVRSVSSCTLKSKLVIPQNRRDRFLI</sequence>
<protein>
    <submittedName>
        <fullName evidence="1">Uncharacterized protein</fullName>
    </submittedName>
</protein>
<organism evidence="1 2">
    <name type="scientific">Caerostris darwini</name>
    <dbReference type="NCBI Taxonomy" id="1538125"/>
    <lineage>
        <taxon>Eukaryota</taxon>
        <taxon>Metazoa</taxon>
        <taxon>Ecdysozoa</taxon>
        <taxon>Arthropoda</taxon>
        <taxon>Chelicerata</taxon>
        <taxon>Arachnida</taxon>
        <taxon>Araneae</taxon>
        <taxon>Araneomorphae</taxon>
        <taxon>Entelegynae</taxon>
        <taxon>Araneoidea</taxon>
        <taxon>Araneidae</taxon>
        <taxon>Caerostris</taxon>
    </lineage>
</organism>
<accession>A0AAV4V3J9</accession>
<evidence type="ECO:0000313" key="1">
    <source>
        <dbReference type="EMBL" id="GIY64787.1"/>
    </source>
</evidence>
<name>A0AAV4V3J9_9ARAC</name>
<gene>
    <name evidence="1" type="ORF">CDAR_303091</name>
</gene>
<dbReference type="Proteomes" id="UP001054837">
    <property type="component" value="Unassembled WGS sequence"/>
</dbReference>
<evidence type="ECO:0000313" key="2">
    <source>
        <dbReference type="Proteomes" id="UP001054837"/>
    </source>
</evidence>
<reference evidence="1 2" key="1">
    <citation type="submission" date="2021-06" db="EMBL/GenBank/DDBJ databases">
        <title>Caerostris darwini draft genome.</title>
        <authorList>
            <person name="Kono N."/>
            <person name="Arakawa K."/>
        </authorList>
    </citation>
    <scope>NUCLEOTIDE SEQUENCE [LARGE SCALE GENOMIC DNA]</scope>
</reference>
<dbReference type="AlphaFoldDB" id="A0AAV4V3J9"/>
<comment type="caution">
    <text evidence="1">The sequence shown here is derived from an EMBL/GenBank/DDBJ whole genome shotgun (WGS) entry which is preliminary data.</text>
</comment>
<proteinExistence type="predicted"/>